<dbReference type="InterPro" id="IPR044880">
    <property type="entry name" value="NCX_ion-bd_dom_sf"/>
</dbReference>
<evidence type="ECO:0000256" key="6">
    <source>
        <dbReference type="ARBA" id="ARBA00022676"/>
    </source>
</evidence>
<keyword evidence="9 11" id="KW-1133">Transmembrane helix</keyword>
<dbReference type="Pfam" id="PF00201">
    <property type="entry name" value="UDPGT"/>
    <property type="match status" value="1"/>
</dbReference>
<feature type="transmembrane region" description="Helical" evidence="11">
    <location>
        <begin position="924"/>
        <end position="940"/>
    </location>
</feature>
<proteinExistence type="inferred from homology"/>
<feature type="transmembrane region" description="Helical" evidence="11">
    <location>
        <begin position="1062"/>
        <end position="1083"/>
    </location>
</feature>
<dbReference type="PROSITE" id="PS00375">
    <property type="entry name" value="UDPGT"/>
    <property type="match status" value="1"/>
</dbReference>
<comment type="similarity">
    <text evidence="2">Belongs to the UDP-glycosyltransferase family.</text>
</comment>
<keyword evidence="8 11" id="KW-0812">Transmembrane</keyword>
<keyword evidence="7 13" id="KW-0808">Transferase</keyword>
<gene>
    <name evidence="13" type="ORF">APICC_02790</name>
</gene>
<feature type="domain" description="Sodium/calcium exchanger membrane region" evidence="12">
    <location>
        <begin position="926"/>
        <end position="1076"/>
    </location>
</feature>
<dbReference type="Pfam" id="PF01699">
    <property type="entry name" value="Na_Ca_ex"/>
    <property type="match status" value="2"/>
</dbReference>
<accession>A0A2A3EGP2</accession>
<evidence type="ECO:0000256" key="4">
    <source>
        <dbReference type="ARBA" id="ARBA00022449"/>
    </source>
</evidence>
<dbReference type="InterPro" id="IPR035595">
    <property type="entry name" value="UDP_glycos_trans_CS"/>
</dbReference>
<feature type="transmembrane region" description="Helical" evidence="11">
    <location>
        <begin position="698"/>
        <end position="717"/>
    </location>
</feature>
<dbReference type="Gene3D" id="3.40.50.2000">
    <property type="entry name" value="Glycogen Phosphorylase B"/>
    <property type="match status" value="1"/>
</dbReference>
<dbReference type="GO" id="GO:0005432">
    <property type="term" value="F:calcium:sodium antiporter activity"/>
    <property type="evidence" value="ECO:0007669"/>
    <property type="project" value="TreeGrafter"/>
</dbReference>
<organism evidence="13 14">
    <name type="scientific">Apis cerana cerana</name>
    <name type="common">Oriental honeybee</name>
    <dbReference type="NCBI Taxonomy" id="94128"/>
    <lineage>
        <taxon>Eukaryota</taxon>
        <taxon>Metazoa</taxon>
        <taxon>Ecdysozoa</taxon>
        <taxon>Arthropoda</taxon>
        <taxon>Hexapoda</taxon>
        <taxon>Insecta</taxon>
        <taxon>Pterygota</taxon>
        <taxon>Neoptera</taxon>
        <taxon>Endopterygota</taxon>
        <taxon>Hymenoptera</taxon>
        <taxon>Apocrita</taxon>
        <taxon>Aculeata</taxon>
        <taxon>Apoidea</taxon>
        <taxon>Anthophila</taxon>
        <taxon>Apidae</taxon>
        <taxon>Apis</taxon>
    </lineage>
</organism>
<feature type="domain" description="Sodium/calcium exchanger membrane region" evidence="12">
    <location>
        <begin position="603"/>
        <end position="727"/>
    </location>
</feature>
<dbReference type="Proteomes" id="UP000242457">
    <property type="component" value="Unassembled WGS sequence"/>
</dbReference>
<feature type="transmembrane region" description="Helical" evidence="11">
    <location>
        <begin position="990"/>
        <end position="1010"/>
    </location>
</feature>
<keyword evidence="5" id="KW-0106">Calcium</keyword>
<feature type="transmembrane region" description="Helical" evidence="11">
    <location>
        <begin position="594"/>
        <end position="613"/>
    </location>
</feature>
<dbReference type="PANTHER" id="PTHR12266:SF0">
    <property type="entry name" value="MITOCHONDRIAL SODIUM_CALCIUM EXCHANGER PROTEIN"/>
    <property type="match status" value="1"/>
</dbReference>
<reference evidence="13 14" key="1">
    <citation type="submission" date="2014-07" db="EMBL/GenBank/DDBJ databases">
        <title>Genomic and transcriptomic analysis on Apis cerana provide comprehensive insights into honey bee biology.</title>
        <authorList>
            <person name="Diao Q."/>
            <person name="Sun L."/>
            <person name="Zheng H."/>
            <person name="Zheng H."/>
            <person name="Xu S."/>
            <person name="Wang S."/>
            <person name="Zeng Z."/>
            <person name="Hu F."/>
            <person name="Su S."/>
            <person name="Wu J."/>
        </authorList>
    </citation>
    <scope>NUCLEOTIDE SEQUENCE [LARGE SCALE GENOMIC DNA]</scope>
    <source>
        <tissue evidence="13">Pupae without intestine</tissue>
    </source>
</reference>
<feature type="transmembrane region" description="Helical" evidence="11">
    <location>
        <begin position="1030"/>
        <end position="1050"/>
    </location>
</feature>
<evidence type="ECO:0000256" key="11">
    <source>
        <dbReference type="SAM" id="Phobius"/>
    </source>
</evidence>
<comment type="subcellular location">
    <subcellularLocation>
        <location evidence="1">Membrane</location>
        <topology evidence="1">Multi-pass membrane protein</topology>
    </subcellularLocation>
</comment>
<evidence type="ECO:0000313" key="14">
    <source>
        <dbReference type="Proteomes" id="UP000242457"/>
    </source>
</evidence>
<dbReference type="Gene3D" id="1.20.1420.30">
    <property type="entry name" value="NCX, central ion-binding region"/>
    <property type="match status" value="2"/>
</dbReference>
<dbReference type="EMBL" id="KZ288262">
    <property type="protein sequence ID" value="PBC30389.1"/>
    <property type="molecule type" value="Genomic_DNA"/>
</dbReference>
<evidence type="ECO:0000259" key="12">
    <source>
        <dbReference type="Pfam" id="PF01699"/>
    </source>
</evidence>
<dbReference type="OrthoDB" id="407410at2759"/>
<evidence type="ECO:0000256" key="5">
    <source>
        <dbReference type="ARBA" id="ARBA00022568"/>
    </source>
</evidence>
<keyword evidence="5" id="KW-0109">Calcium transport</keyword>
<evidence type="ECO:0000313" key="13">
    <source>
        <dbReference type="EMBL" id="PBC30389.1"/>
    </source>
</evidence>
<keyword evidence="5" id="KW-0406">Ion transport</keyword>
<protein>
    <submittedName>
        <fullName evidence="13">UDP-glucuronosyltransferase 2B31</fullName>
    </submittedName>
</protein>
<sequence>MEPFAFRMGWLEENVWERFGVSSPRGLPRLKSRAVVVSQDFVDYRHAIFFCAVYDDASGARILMVTPHQAKSHYIVYEALLKRLAERGHQVVSFNHFPQKTVLPNFTDVDISSSMPYVVGTRSIKVASRQTMLKKLESISLLSLPTCQSVLEHPELKKFLHSKEKFDVYMMEIFLSDCFIGIGHALKIPIVVGISSTVSYPWTNDILRNPEIPSYIPNAVLSDFSDEMNFFQRATNLMYLFISKLAYRYLADRPGYEIAKKYFGDDLPDLDTLRSRMSLILTNGHKAVSTPRALAPGYKELGGMHIPASGPPPLPKDLKDFLDSSENGVIYFSLGSQINMSTMPNEVLMSFYEAFERIPQRILWKCTENNMPRLPKKVKCIEWAPQLSILCDPNVRLFISHGGMLGSQEAVYCGVPILGIPLYGDQHLNVAYFVKRGFALKLDYHQLSYESTISNALNELLLNKSYRDMARKASFEFRDRPIPPLDEGVYWIEYLLRHGPDSLRTTAPNLTWLKIDAGGKKIVEEVSTMVPKLFERYTRHGALPIRQDDCSYVWQIPAENRCNWVRETRDCRTDSLIQYTEILFCTFTSENKPLFVFGLMLMVIWLLYLFFILGTSADNFFCPSLAVIASVLRLSDNIAGVTILAFGNGAPDIFTSLVSGADESIIMFTELIGAGVFVTTIIAGSVSVVRPFRVELKFMMRDACFYIMTVLWISFVVRDHRVHLWEAAKRIPSVPDEDILRTYLVNKEDDTIPEIPIKSRAAGLRAKLDVAIAVELQRLRKKEEKPIIEEVGRPKGLFREFFYDINPISKEDWQDANAFIKFILIIRAPFMCILQLLIPLVSVTTVKRGWSKLLNCFQLCVTPTFALFVLNVTTAISFSSSFPVWAVRIGPITLAPIFLLIGTIFGIIVFLITDKDHIPKFHNAFAFFGFFTAMMVVYLVAKEVMAVLQCVGYAFSISDAMLGITLLAWGNSIGDLIANVTIAKQGFPRMGYAACFGGPMFNTLLGLGLTYGLEAAKDPNYLTMMRLSDMAPGCLAFLVCSLFMSIIYLNITGAIARKSYGFLLYSIYFSFLLIQFLSELHIIHPLGIDHRPDIDPKGQ</sequence>
<keyword evidence="6" id="KW-0328">Glycosyltransferase</keyword>
<evidence type="ECO:0000256" key="9">
    <source>
        <dbReference type="ARBA" id="ARBA00022989"/>
    </source>
</evidence>
<keyword evidence="10 11" id="KW-0472">Membrane</keyword>
<feature type="transmembrane region" description="Helical" evidence="11">
    <location>
        <begin position="665"/>
        <end position="686"/>
    </location>
</feature>
<feature type="transmembrane region" description="Helical" evidence="11">
    <location>
        <begin position="819"/>
        <end position="841"/>
    </location>
</feature>
<keyword evidence="3" id="KW-0813">Transport</keyword>
<evidence type="ECO:0000256" key="7">
    <source>
        <dbReference type="ARBA" id="ARBA00022679"/>
    </source>
</evidence>
<dbReference type="PANTHER" id="PTHR12266">
    <property type="entry name" value="NA+/CA2+ K+ INDEPENDENT EXCHANGER"/>
    <property type="match status" value="1"/>
</dbReference>
<dbReference type="GO" id="GO:0006874">
    <property type="term" value="P:intracellular calcium ion homeostasis"/>
    <property type="evidence" value="ECO:0007669"/>
    <property type="project" value="TreeGrafter"/>
</dbReference>
<dbReference type="InterPro" id="IPR002213">
    <property type="entry name" value="UDP_glucos_trans"/>
</dbReference>
<dbReference type="FunFam" id="3.40.50.2000:FF:000050">
    <property type="entry name" value="UDP-glucuronosyltransferase"/>
    <property type="match status" value="1"/>
</dbReference>
<evidence type="ECO:0000256" key="10">
    <source>
        <dbReference type="ARBA" id="ARBA00023136"/>
    </source>
</evidence>
<feature type="transmembrane region" description="Helical" evidence="11">
    <location>
        <begin position="892"/>
        <end position="912"/>
    </location>
</feature>
<evidence type="ECO:0000256" key="1">
    <source>
        <dbReference type="ARBA" id="ARBA00004141"/>
    </source>
</evidence>
<evidence type="ECO:0000256" key="8">
    <source>
        <dbReference type="ARBA" id="ARBA00022692"/>
    </source>
</evidence>
<dbReference type="InterPro" id="IPR051359">
    <property type="entry name" value="CaCA_antiporter"/>
</dbReference>
<dbReference type="GO" id="GO:0016020">
    <property type="term" value="C:membrane"/>
    <property type="evidence" value="ECO:0007669"/>
    <property type="project" value="UniProtKB-SubCell"/>
</dbReference>
<name>A0A2A3EGP2_APICC</name>
<evidence type="ECO:0000256" key="3">
    <source>
        <dbReference type="ARBA" id="ARBA00022448"/>
    </source>
</evidence>
<dbReference type="CDD" id="cd03784">
    <property type="entry name" value="GT1_Gtf-like"/>
    <property type="match status" value="1"/>
</dbReference>
<dbReference type="AlphaFoldDB" id="A0A2A3EGP2"/>
<keyword evidence="14" id="KW-1185">Reference proteome</keyword>
<dbReference type="SUPFAM" id="SSF53756">
    <property type="entry name" value="UDP-Glycosyltransferase/glycogen phosphorylase"/>
    <property type="match status" value="1"/>
</dbReference>
<keyword evidence="4" id="KW-0050">Antiport</keyword>
<dbReference type="GO" id="GO:0008194">
    <property type="term" value="F:UDP-glycosyltransferase activity"/>
    <property type="evidence" value="ECO:0007669"/>
    <property type="project" value="InterPro"/>
</dbReference>
<feature type="transmembrane region" description="Helical" evidence="11">
    <location>
        <begin position="625"/>
        <end position="645"/>
    </location>
</feature>
<evidence type="ECO:0000256" key="2">
    <source>
        <dbReference type="ARBA" id="ARBA00009995"/>
    </source>
</evidence>
<feature type="transmembrane region" description="Helical" evidence="11">
    <location>
        <begin position="853"/>
        <end position="872"/>
    </location>
</feature>
<dbReference type="InterPro" id="IPR004837">
    <property type="entry name" value="NaCa_Exmemb"/>
</dbReference>